<dbReference type="PANTHER" id="PTHR43303:SF2">
    <property type="entry name" value="INDOLEAMINE 2,3-DIOXYGENASE PYRROLE 2,3-DIOXYGENASE (AFU_ORTHOLOGUE AFUA_5G01450"/>
    <property type="match status" value="1"/>
</dbReference>
<evidence type="ECO:0000259" key="1">
    <source>
        <dbReference type="Pfam" id="PF00724"/>
    </source>
</evidence>
<keyword evidence="3" id="KW-1185">Reference proteome</keyword>
<dbReference type="GO" id="GO:0050661">
    <property type="term" value="F:NADP binding"/>
    <property type="evidence" value="ECO:0007669"/>
    <property type="project" value="InterPro"/>
</dbReference>
<dbReference type="Gene3D" id="3.20.20.70">
    <property type="entry name" value="Aldolase class I"/>
    <property type="match status" value="1"/>
</dbReference>
<evidence type="ECO:0000313" key="2">
    <source>
        <dbReference type="EMBL" id="KAJ5364752.1"/>
    </source>
</evidence>
<dbReference type="Proteomes" id="UP001147782">
    <property type="component" value="Unassembled WGS sequence"/>
</dbReference>
<feature type="domain" description="NADH:flavin oxidoreductase/NADH oxidase N-terminal" evidence="1">
    <location>
        <begin position="29"/>
        <end position="406"/>
    </location>
</feature>
<dbReference type="GO" id="GO:0003959">
    <property type="term" value="F:NADPH dehydrogenase activity"/>
    <property type="evidence" value="ECO:0007669"/>
    <property type="project" value="InterPro"/>
</dbReference>
<evidence type="ECO:0000313" key="3">
    <source>
        <dbReference type="Proteomes" id="UP001147782"/>
    </source>
</evidence>
<reference evidence="2" key="1">
    <citation type="submission" date="2022-11" db="EMBL/GenBank/DDBJ databases">
        <authorList>
            <person name="Petersen C."/>
        </authorList>
    </citation>
    <scope>NUCLEOTIDE SEQUENCE</scope>
    <source>
        <strain evidence="2">IBT 29864</strain>
    </source>
</reference>
<dbReference type="GO" id="GO:0010181">
    <property type="term" value="F:FMN binding"/>
    <property type="evidence" value="ECO:0007669"/>
    <property type="project" value="InterPro"/>
</dbReference>
<gene>
    <name evidence="2" type="ORF">N7496_010465</name>
</gene>
<dbReference type="SUPFAM" id="SSF51395">
    <property type="entry name" value="FMN-linked oxidoreductases"/>
    <property type="match status" value="1"/>
</dbReference>
<comment type="caution">
    <text evidence="2">The sequence shown here is derived from an EMBL/GenBank/DDBJ whole genome shotgun (WGS) entry which is preliminary data.</text>
</comment>
<dbReference type="OrthoDB" id="72788at2759"/>
<dbReference type="InterPro" id="IPR013785">
    <property type="entry name" value="Aldolase_TIM"/>
</dbReference>
<proteinExistence type="predicted"/>
<dbReference type="GeneID" id="81442557"/>
<dbReference type="InterPro" id="IPR001155">
    <property type="entry name" value="OxRdtase_FMN_N"/>
</dbReference>
<name>A0A9W9V0X0_9EURO</name>
<dbReference type="CDD" id="cd02932">
    <property type="entry name" value="OYE_YqiM_FMN"/>
    <property type="match status" value="1"/>
</dbReference>
<protein>
    <submittedName>
        <fullName evidence="2">NADH oxidase</fullName>
    </submittedName>
</protein>
<dbReference type="Pfam" id="PF00724">
    <property type="entry name" value="Oxidored_FMN"/>
    <property type="match status" value="1"/>
</dbReference>
<sequence length="428" mass="46315">MSPSQAFLKAKCHPSVVGTPRTMDENTPDLFRPLAIRSITLRNRICVSPMCLYSTASSGPQQGVLTPLYITTIGHNVFKGAALAMIEATGVQPNGRISPHCPGLWNESQQQALKNLTDFIHSQGGLCGVQLSHAGRKASTLSPLAAAELGKSSARASIEDGGWPADVVGPSGGLSWDGKGNDDPSGGYYIPRELTRQEIGELISSYASAAKRAVKAEVDVIEIHAAHGYLIHQFLSPLSNRRVDEYGGSFENRIRLLVEVIRAVRAVIPAGMPLFVRVSVTDWMEDSDIGINLGSWDEESTFQLAKMLPDLGVDLMDVSSGGNYHQARFNVFDGGQKHVEIARRIKQSLAAQGNDLLIGTVGMITEPQQARDLVQRNLRGEPGVDVISLGRQFLREPDWVLKAAAEIGVDVVWPAQIERIRPAASARI</sequence>
<reference evidence="2" key="2">
    <citation type="journal article" date="2023" name="IMA Fungus">
        <title>Comparative genomic study of the Penicillium genus elucidates a diverse pangenome and 15 lateral gene transfer events.</title>
        <authorList>
            <person name="Petersen C."/>
            <person name="Sorensen T."/>
            <person name="Nielsen M.R."/>
            <person name="Sondergaard T.E."/>
            <person name="Sorensen J.L."/>
            <person name="Fitzpatrick D.A."/>
            <person name="Frisvad J.C."/>
            <person name="Nielsen K.L."/>
        </authorList>
    </citation>
    <scope>NUCLEOTIDE SEQUENCE</scope>
    <source>
        <strain evidence="2">IBT 29864</strain>
    </source>
</reference>
<dbReference type="InterPro" id="IPR044152">
    <property type="entry name" value="YqjM-like"/>
</dbReference>
<dbReference type="RefSeq" id="XP_056552378.1">
    <property type="nucleotide sequence ID" value="XM_056703378.1"/>
</dbReference>
<organism evidence="2 3">
    <name type="scientific">Penicillium cataractarum</name>
    <dbReference type="NCBI Taxonomy" id="2100454"/>
    <lineage>
        <taxon>Eukaryota</taxon>
        <taxon>Fungi</taxon>
        <taxon>Dikarya</taxon>
        <taxon>Ascomycota</taxon>
        <taxon>Pezizomycotina</taxon>
        <taxon>Eurotiomycetes</taxon>
        <taxon>Eurotiomycetidae</taxon>
        <taxon>Eurotiales</taxon>
        <taxon>Aspergillaceae</taxon>
        <taxon>Penicillium</taxon>
    </lineage>
</organism>
<dbReference type="EMBL" id="JAPZBS010000008">
    <property type="protein sequence ID" value="KAJ5364752.1"/>
    <property type="molecule type" value="Genomic_DNA"/>
</dbReference>
<dbReference type="AlphaFoldDB" id="A0A9W9V0X0"/>
<dbReference type="PANTHER" id="PTHR43303">
    <property type="entry name" value="NADPH DEHYDROGENASE C23G7.10C-RELATED"/>
    <property type="match status" value="1"/>
</dbReference>
<accession>A0A9W9V0X0</accession>